<evidence type="ECO:0000313" key="3">
    <source>
        <dbReference type="Proteomes" id="UP000004870"/>
    </source>
</evidence>
<comment type="caution">
    <text evidence="2">The sequence shown here is derived from an EMBL/GenBank/DDBJ whole genome shotgun (WGS) entry which is preliminary data.</text>
</comment>
<accession>C8N740</accession>
<dbReference type="AlphaFoldDB" id="C8N740"/>
<reference evidence="2 3" key="1">
    <citation type="submission" date="2009-08" db="EMBL/GenBank/DDBJ databases">
        <authorList>
            <person name="Qin X."/>
            <person name="Bachman B."/>
            <person name="Battles P."/>
            <person name="Bell A."/>
            <person name="Bess C."/>
            <person name="Bickham C."/>
            <person name="Chaboub L."/>
            <person name="Chen D."/>
            <person name="Coyle M."/>
            <person name="Deiros D.R."/>
            <person name="Dinh H."/>
            <person name="Forbes L."/>
            <person name="Fowler G."/>
            <person name="Francisco L."/>
            <person name="Fu Q."/>
            <person name="Gubbala S."/>
            <person name="Hale W."/>
            <person name="Han Y."/>
            <person name="Hemphill L."/>
            <person name="Highlander S.K."/>
            <person name="Hirani K."/>
            <person name="Hogues M."/>
            <person name="Jackson L."/>
            <person name="Jakkamsetti A."/>
            <person name="Javaid M."/>
            <person name="Jiang H."/>
            <person name="Korchina V."/>
            <person name="Kovar C."/>
            <person name="Lara F."/>
            <person name="Lee S."/>
            <person name="Mata R."/>
            <person name="Mathew T."/>
            <person name="Moen C."/>
            <person name="Morales K."/>
            <person name="Munidasa M."/>
            <person name="Nazareth L."/>
            <person name="Ngo R."/>
            <person name="Nguyen L."/>
            <person name="Okwuonu G."/>
            <person name="Ongeri F."/>
            <person name="Patil S."/>
            <person name="Petrosino J."/>
            <person name="Pham C."/>
            <person name="Pham P."/>
            <person name="Pu L.-L."/>
            <person name="Puazo M."/>
            <person name="Raj R."/>
            <person name="Reid J."/>
            <person name="Rouhana J."/>
            <person name="Saada N."/>
            <person name="Shang Y."/>
            <person name="Simmons D."/>
            <person name="Thornton R."/>
            <person name="Warren J."/>
            <person name="Weissenberger G."/>
            <person name="Zhang J."/>
            <person name="Zhang L."/>
            <person name="Zhou C."/>
            <person name="Zhu D."/>
            <person name="Muzny D."/>
            <person name="Worley K."/>
            <person name="Gibbs R."/>
        </authorList>
    </citation>
    <scope>NUCLEOTIDE SEQUENCE [LARGE SCALE GENOMIC DNA]</scope>
    <source>
        <strain evidence="3">ATCC 15826 / DSM 8339 / NCTC 10426 / 6573</strain>
    </source>
</reference>
<dbReference type="OrthoDB" id="6895359at2"/>
<sequence>MSKKKHYFLGHFPCPACRAPVRIRTSHQVLDGLREQYGNCTNPYCGASYVLRTEVANLLSPPSALFADNVKAIPVCNDVSALLAGMVREYVSRPWQGILSRDDKINACREYLQGVVDIDDRRAELLAAHAIAEQESADVAANWSLALDESTSVCVILKNGVQRYAISLKELAGFAEARRAALEDGRDTLQTRLL</sequence>
<dbReference type="EMBL" id="ACKY01000017">
    <property type="protein sequence ID" value="EEV89536.1"/>
    <property type="molecule type" value="Genomic_DNA"/>
</dbReference>
<gene>
    <name evidence="2" type="ORF">HMPREF0198_0317</name>
</gene>
<dbReference type="Proteomes" id="UP000004870">
    <property type="component" value="Unassembled WGS sequence"/>
</dbReference>
<feature type="domain" description="Zinc finger Ogr/Delta-type" evidence="1">
    <location>
        <begin position="14"/>
        <end position="57"/>
    </location>
</feature>
<organism evidence="2 3">
    <name type="scientific">Cardiobacterium hominis (strain ATCC 15826 / DSM 8339 / NCTC 10426 / 6573)</name>
    <dbReference type="NCBI Taxonomy" id="638300"/>
    <lineage>
        <taxon>Bacteria</taxon>
        <taxon>Pseudomonadati</taxon>
        <taxon>Pseudomonadota</taxon>
        <taxon>Gammaproteobacteria</taxon>
        <taxon>Cardiobacteriales</taxon>
        <taxon>Cardiobacteriaceae</taxon>
        <taxon>Cardiobacterium</taxon>
    </lineage>
</organism>
<protein>
    <submittedName>
        <fullName evidence="2">Phage transcriptional activator, Ogr/Delta</fullName>
    </submittedName>
</protein>
<proteinExistence type="predicted"/>
<dbReference type="HOGENOM" id="CLU_1575651_0_0_6"/>
<name>C8N740_CARH6</name>
<dbReference type="Pfam" id="PF04606">
    <property type="entry name" value="Ogr_Delta"/>
    <property type="match status" value="1"/>
</dbReference>
<evidence type="ECO:0000313" key="2">
    <source>
        <dbReference type="EMBL" id="EEV89536.1"/>
    </source>
</evidence>
<dbReference type="InterPro" id="IPR007684">
    <property type="entry name" value="Znf_Ogr/Delta"/>
</dbReference>
<keyword evidence="3" id="KW-1185">Reference proteome</keyword>
<evidence type="ECO:0000259" key="1">
    <source>
        <dbReference type="Pfam" id="PF04606"/>
    </source>
</evidence>